<dbReference type="CDD" id="cd09272">
    <property type="entry name" value="RNase_HI_RT_Ty1"/>
    <property type="match status" value="1"/>
</dbReference>
<dbReference type="PANTHER" id="PTHR11439">
    <property type="entry name" value="GAG-POL-RELATED RETROTRANSPOSON"/>
    <property type="match status" value="1"/>
</dbReference>
<proteinExistence type="predicted"/>
<evidence type="ECO:0000313" key="2">
    <source>
        <dbReference type="Proteomes" id="UP000069940"/>
    </source>
</evidence>
<dbReference type="Proteomes" id="UP000069940">
    <property type="component" value="Unassembled WGS sequence"/>
</dbReference>
<accession>A0ABM1ZCZ3</accession>
<dbReference type="EnsemblMetazoa" id="AALFPA23_017341.R25297">
    <property type="protein sequence ID" value="AALFPA23_017341.P25297"/>
    <property type="gene ID" value="AALFPA23_017341"/>
</dbReference>
<reference evidence="1" key="2">
    <citation type="submission" date="2025-05" db="UniProtKB">
        <authorList>
            <consortium name="EnsemblMetazoa"/>
        </authorList>
    </citation>
    <scope>IDENTIFICATION</scope>
    <source>
        <strain evidence="1">Foshan</strain>
    </source>
</reference>
<protein>
    <recommendedName>
        <fullName evidence="3">Secreted protein</fullName>
    </recommendedName>
</protein>
<evidence type="ECO:0008006" key="3">
    <source>
        <dbReference type="Google" id="ProtNLM"/>
    </source>
</evidence>
<organism evidence="1 2">
    <name type="scientific">Aedes albopictus</name>
    <name type="common">Asian tiger mosquito</name>
    <name type="synonym">Stegomyia albopicta</name>
    <dbReference type="NCBI Taxonomy" id="7160"/>
    <lineage>
        <taxon>Eukaryota</taxon>
        <taxon>Metazoa</taxon>
        <taxon>Ecdysozoa</taxon>
        <taxon>Arthropoda</taxon>
        <taxon>Hexapoda</taxon>
        <taxon>Insecta</taxon>
        <taxon>Pterygota</taxon>
        <taxon>Neoptera</taxon>
        <taxon>Endopterygota</taxon>
        <taxon>Diptera</taxon>
        <taxon>Nematocera</taxon>
        <taxon>Culicoidea</taxon>
        <taxon>Culicidae</taxon>
        <taxon>Culicinae</taxon>
        <taxon>Aedini</taxon>
        <taxon>Aedes</taxon>
        <taxon>Stegomyia</taxon>
    </lineage>
</organism>
<sequence length="244" mass="27005">MDQGFLKSSTDSNVMEDSTKYRSVVGALMYVAVCARPDIAASASILGRKFAAPTESDWTAAKRVVRYLKGTADWKLKLGGAETNNLVAYSDADWTGDPGTRKSMTGSIAFFAGGAVSWMSRRQDCVSLSSMEAEFIALGETCQEILWMRRLLNDLGEKETTATTVREDNQFCLAFAQSARISKRSKHVETKRCFIKDLCERGTVKLEYCQTDEMKADLLTKPLGAVKHHRFSTSLGLGLQRADR</sequence>
<dbReference type="RefSeq" id="XP_062704578.1">
    <property type="nucleotide sequence ID" value="XM_062848594.1"/>
</dbReference>
<keyword evidence="2" id="KW-1185">Reference proteome</keyword>
<name>A0ABM1ZCZ3_AEDAL</name>
<evidence type="ECO:0000313" key="1">
    <source>
        <dbReference type="EnsemblMetazoa" id="AALFPA23_017341.P25297"/>
    </source>
</evidence>
<dbReference type="PANTHER" id="PTHR11439:SF467">
    <property type="entry name" value="INTEGRASE CATALYTIC DOMAIN-CONTAINING PROTEIN"/>
    <property type="match status" value="1"/>
</dbReference>
<reference evidence="2" key="1">
    <citation type="journal article" date="2015" name="Proc. Natl. Acad. Sci. U.S.A.">
        <title>Genome sequence of the Asian Tiger mosquito, Aedes albopictus, reveals insights into its biology, genetics, and evolution.</title>
        <authorList>
            <person name="Chen X.G."/>
            <person name="Jiang X."/>
            <person name="Gu J."/>
            <person name="Xu M."/>
            <person name="Wu Y."/>
            <person name="Deng Y."/>
            <person name="Zhang C."/>
            <person name="Bonizzoni M."/>
            <person name="Dermauw W."/>
            <person name="Vontas J."/>
            <person name="Armbruster P."/>
            <person name="Huang X."/>
            <person name="Yang Y."/>
            <person name="Zhang H."/>
            <person name="He W."/>
            <person name="Peng H."/>
            <person name="Liu Y."/>
            <person name="Wu K."/>
            <person name="Chen J."/>
            <person name="Lirakis M."/>
            <person name="Topalis P."/>
            <person name="Van Leeuwen T."/>
            <person name="Hall A.B."/>
            <person name="Jiang X."/>
            <person name="Thorpe C."/>
            <person name="Mueller R.L."/>
            <person name="Sun C."/>
            <person name="Waterhouse R.M."/>
            <person name="Yan G."/>
            <person name="Tu Z.J."/>
            <person name="Fang X."/>
            <person name="James A.A."/>
        </authorList>
    </citation>
    <scope>NUCLEOTIDE SEQUENCE [LARGE SCALE GENOMIC DNA]</scope>
    <source>
        <strain evidence="2">Foshan</strain>
    </source>
</reference>
<dbReference type="GeneID" id="134286895"/>